<dbReference type="GO" id="GO:0016301">
    <property type="term" value="F:kinase activity"/>
    <property type="evidence" value="ECO:0007669"/>
    <property type="project" value="UniProtKB-KW"/>
</dbReference>
<dbReference type="InterPro" id="IPR002192">
    <property type="entry name" value="PPDK_AMP/ATP-bd"/>
</dbReference>
<keyword evidence="6" id="KW-0547">Nucleotide-binding</keyword>
<dbReference type="InterPro" id="IPR054481">
    <property type="entry name" value="GWD1_pHisD"/>
</dbReference>
<feature type="domain" description="Pyruvate phosphate dikinase AMP/ATP-binding" evidence="12">
    <location>
        <begin position="1147"/>
        <end position="1349"/>
    </location>
</feature>
<evidence type="ECO:0000256" key="5">
    <source>
        <dbReference type="ARBA" id="ARBA00022723"/>
    </source>
</evidence>
<name>A0A2V3J6I9_9FLOR</name>
<keyword evidence="10" id="KW-0119">Carbohydrate metabolism</keyword>
<keyword evidence="4" id="KW-0808">Transferase</keyword>
<evidence type="ECO:0000256" key="9">
    <source>
        <dbReference type="ARBA" id="ARBA00022842"/>
    </source>
</evidence>
<reference evidence="15 16" key="1">
    <citation type="journal article" date="2018" name="Mol. Biol. Evol.">
        <title>Analysis of the draft genome of the red seaweed Gracilariopsis chorda provides insights into genome size evolution in Rhodophyta.</title>
        <authorList>
            <person name="Lee J."/>
            <person name="Yang E.C."/>
            <person name="Graf L."/>
            <person name="Yang J.H."/>
            <person name="Qiu H."/>
            <person name="Zel Zion U."/>
            <person name="Chan C.X."/>
            <person name="Stephens T.G."/>
            <person name="Weber A.P.M."/>
            <person name="Boo G.H."/>
            <person name="Boo S.M."/>
            <person name="Kim K.M."/>
            <person name="Shin Y."/>
            <person name="Jung M."/>
            <person name="Lee S.J."/>
            <person name="Yim H.S."/>
            <person name="Lee J.H."/>
            <person name="Bhattacharya D."/>
            <person name="Yoon H.S."/>
        </authorList>
    </citation>
    <scope>NUCLEOTIDE SEQUENCE [LARGE SCALE GENOMIC DNA]</scope>
    <source>
        <strain evidence="15 16">SKKU-2015</strain>
        <tissue evidence="15">Whole body</tissue>
    </source>
</reference>
<evidence type="ECO:0000313" key="15">
    <source>
        <dbReference type="EMBL" id="PXF48990.1"/>
    </source>
</evidence>
<keyword evidence="16" id="KW-1185">Reference proteome</keyword>
<evidence type="ECO:0000256" key="1">
    <source>
        <dbReference type="ARBA" id="ARBA00001946"/>
    </source>
</evidence>
<evidence type="ECO:0000256" key="4">
    <source>
        <dbReference type="ARBA" id="ARBA00022679"/>
    </source>
</evidence>
<sequence length="1350" mass="149881">MGASAASKAPEPTVPKHYSTETLEAHPLHATVTVTRHDSSPEIEVNFQRVGKPVQREGEPLYLHWGIVKNASDNRSVYVRPPKSMWPEGTDPRPGEPSLQSPFTDGGVLSMRFSERFAPAGLVFLFMIRSTNGFDEQWFKRPNGSSFYVDLTGAVSKTELKRRGMVLEEQKKAEEKRHKEEQQRKAKELAEAEARKKKEQAMKEKRSQQAAKYLDDSASADGWNLFKAHEEAYEFGSLFFQVVETAPFPDESASVTRDEMQLEERRIRVHVVSTLSVEGSDIVLHWGVKKGRKGGWHPAPSECRPEDSTAMPDGKAVQTVLKLQGDSGLRIACINNLEKIEDVTGLFSVIHAPNAPHHLQWMQAAKGGDIFIPVIPKRPLPGLNADGDFTDVCVTTLEGIIEREMEYGSWTLMHRYKHASHLISSVIGADETCWATIYVWMRYSQIRVLDWQRHFNTKPRELSSAQLGLVTLLANKFKNVSAIRWLARLVMSCVGRGGSGDLGQRIRDDILAIIRHCRDWGHGSMMEQWHQKLHNNTSPDDVVICDALIVFWEGNGNLSGYWDTIHSHGLSRERMASYEQPITNDPDFRGHIKDTMLWELRRYGALLRQVHLGTDLNSIVERCQGLMDDGCRHEVNNFMYIRNSRSPVLDKLMSVAGARKKVCDHVIFSNSLHDESRRDLIFLDLALESEARRVLESVGGVGHDGTLYSHLVAIQTAAGALMCSEAGLETEHELSRAMNDLDAVIARLGRQGESHDVGLRAAAGMNIMRNVLTEIIDRYGQRLGPVSKCLGLAFNADKNVISTFIEESVRGGPAFSLSTLLRKAGPAVRRVAQLGPYSTIAPLDKETKGPVVVFNKLRECEGANIKRGTVIIANECDGSEDVPKNASYVVIGSTVDVLSHVSVRARNERHGLIACLDESKLAELRGLHGCIVKAQLRGEDFRVEVVDDSARMSPSSGVQSVMKRVKSLGFITPPSGMMTPPGMFAGLKRGKLMKDEGGRLTRRELSERALRALSQKKAALHNRQLGAPWAIRPSEFSDELVGGKSLNLQRLVALGLPSWIKTPLSVAIPFGAMKKVMNFDTNQDLLEEYERLNKQVSAAKLGDVKICPKLRDVIKSLEAPEGLKEALRGVLDDLGCEDIDQTLPNAWVAVKGVWASIWNERAHLARQKLRLDVDDVDMAVLCQRVVDADYAFVIHTSNPVTGDENELYGEIVVGLGETLVGNAPGQAMGFTVRKDEDLDEVRPVIRSYPSKATALFGGDFIFRSDSNAEDLDGFAGAGLHDSLPLFENEVVSINYGNERLTTDDEFRDFMIRGVAKIGVEVEDIMGGVPQDIEGCFKDGEFYVVQARPQV</sequence>
<feature type="domain" description="Alpha-glucan water dikinase-like N-terminal Ig-like" evidence="14">
    <location>
        <begin position="263"/>
        <end position="327"/>
    </location>
</feature>
<dbReference type="EMBL" id="NBIV01000009">
    <property type="protein sequence ID" value="PXF48990.1"/>
    <property type="molecule type" value="Genomic_DNA"/>
</dbReference>
<dbReference type="Pfam" id="PF01326">
    <property type="entry name" value="PPDK_N"/>
    <property type="match status" value="1"/>
</dbReference>
<evidence type="ECO:0000256" key="6">
    <source>
        <dbReference type="ARBA" id="ARBA00022741"/>
    </source>
</evidence>
<keyword evidence="8" id="KW-0067">ATP-binding</keyword>
<feature type="domain" description="Alpha-glucan water dikinase phosphohistidine-like" evidence="13">
    <location>
        <begin position="838"/>
        <end position="949"/>
    </location>
</feature>
<dbReference type="PANTHER" id="PTHR46999:SF1">
    <property type="entry name" value="ALPHA-GLUCAN WATER DIKINASE 1, CHLOROPLASTIC"/>
    <property type="match status" value="1"/>
</dbReference>
<evidence type="ECO:0000256" key="8">
    <source>
        <dbReference type="ARBA" id="ARBA00022840"/>
    </source>
</evidence>
<evidence type="ECO:0000259" key="12">
    <source>
        <dbReference type="Pfam" id="PF01326"/>
    </source>
</evidence>
<evidence type="ECO:0000259" key="13">
    <source>
        <dbReference type="Pfam" id="PF22973"/>
    </source>
</evidence>
<gene>
    <name evidence="15" type="ORF">BWQ96_01128</name>
</gene>
<comment type="cofactor">
    <cofactor evidence="1">
        <name>Mg(2+)</name>
        <dbReference type="ChEBI" id="CHEBI:18420"/>
    </cofactor>
</comment>
<comment type="similarity">
    <text evidence="2">Belongs to the PEP-utilizing enzyme family.</text>
</comment>
<protein>
    <submittedName>
        <fullName evidence="15">Alpha-glucan water dikinase, chloroplastic</fullName>
    </submittedName>
</protein>
<comment type="subunit">
    <text evidence="3">Homodimer.</text>
</comment>
<organism evidence="15 16">
    <name type="scientific">Gracilariopsis chorda</name>
    <dbReference type="NCBI Taxonomy" id="448386"/>
    <lineage>
        <taxon>Eukaryota</taxon>
        <taxon>Rhodophyta</taxon>
        <taxon>Florideophyceae</taxon>
        <taxon>Rhodymeniophycidae</taxon>
        <taxon>Gracilariales</taxon>
        <taxon>Gracilariaceae</taxon>
        <taxon>Gracilariopsis</taxon>
    </lineage>
</organism>
<evidence type="ECO:0000313" key="16">
    <source>
        <dbReference type="Proteomes" id="UP000247409"/>
    </source>
</evidence>
<evidence type="ECO:0000256" key="7">
    <source>
        <dbReference type="ARBA" id="ARBA00022777"/>
    </source>
</evidence>
<dbReference type="Pfam" id="PF23166">
    <property type="entry name" value="Ig_N_CWD1"/>
    <property type="match status" value="1"/>
</dbReference>
<evidence type="ECO:0000256" key="11">
    <source>
        <dbReference type="SAM" id="MobiDB-lite"/>
    </source>
</evidence>
<keyword evidence="7 15" id="KW-0418">Kinase</keyword>
<dbReference type="InterPro" id="IPR056301">
    <property type="entry name" value="GWD-like_N_Ig"/>
</dbReference>
<keyword evidence="5" id="KW-0479">Metal-binding</keyword>
<feature type="compositionally biased region" description="Basic and acidic residues" evidence="11">
    <location>
        <begin position="169"/>
        <end position="207"/>
    </location>
</feature>
<dbReference type="Gene3D" id="3.30.1490.20">
    <property type="entry name" value="ATP-grasp fold, A domain"/>
    <property type="match status" value="2"/>
</dbReference>
<feature type="region of interest" description="Disordered" evidence="11">
    <location>
        <begin position="169"/>
        <end position="208"/>
    </location>
</feature>
<comment type="caution">
    <text evidence="15">The sequence shown here is derived from an EMBL/GenBank/DDBJ whole genome shotgun (WGS) entry which is preliminary data.</text>
</comment>
<dbReference type="PANTHER" id="PTHR46999">
    <property type="entry name" value="ALPHA-GLUCAN WATER DIKINASE 1, CHLOROPLASTIC-RELATED"/>
    <property type="match status" value="1"/>
</dbReference>
<evidence type="ECO:0000256" key="3">
    <source>
        <dbReference type="ARBA" id="ARBA00011738"/>
    </source>
</evidence>
<keyword evidence="9" id="KW-0460">Magnesium</keyword>
<proteinExistence type="inferred from homology"/>
<dbReference type="GO" id="GO:0005524">
    <property type="term" value="F:ATP binding"/>
    <property type="evidence" value="ECO:0007669"/>
    <property type="project" value="UniProtKB-KW"/>
</dbReference>
<dbReference type="Gene3D" id="3.30.470.20">
    <property type="entry name" value="ATP-grasp fold, B domain"/>
    <property type="match status" value="1"/>
</dbReference>
<dbReference type="STRING" id="448386.A0A2V3J6I9"/>
<dbReference type="Proteomes" id="UP000247409">
    <property type="component" value="Unassembled WGS sequence"/>
</dbReference>
<dbReference type="Pfam" id="PF22973">
    <property type="entry name" value="GWD1_pHisD"/>
    <property type="match status" value="1"/>
</dbReference>
<dbReference type="SUPFAM" id="SSF56059">
    <property type="entry name" value="Glutathione synthetase ATP-binding domain-like"/>
    <property type="match status" value="1"/>
</dbReference>
<evidence type="ECO:0000259" key="14">
    <source>
        <dbReference type="Pfam" id="PF23166"/>
    </source>
</evidence>
<evidence type="ECO:0000256" key="2">
    <source>
        <dbReference type="ARBA" id="ARBA00007837"/>
    </source>
</evidence>
<evidence type="ECO:0000256" key="10">
    <source>
        <dbReference type="ARBA" id="ARBA00023277"/>
    </source>
</evidence>
<dbReference type="OrthoDB" id="6123450at2759"/>
<dbReference type="InterPro" id="IPR013815">
    <property type="entry name" value="ATP_grasp_subdomain_1"/>
</dbReference>
<accession>A0A2V3J6I9</accession>
<dbReference type="GO" id="GO:0046872">
    <property type="term" value="F:metal ion binding"/>
    <property type="evidence" value="ECO:0007669"/>
    <property type="project" value="UniProtKB-KW"/>
</dbReference>
<dbReference type="CDD" id="cd22249">
    <property type="entry name" value="UDM1_RNF168_RNF169-like"/>
    <property type="match status" value="1"/>
</dbReference>